<sequence>MKSTVLQKVWLVFAAIGIGASLFVNNSHQLIESNATTISNAIINTK</sequence>
<protein>
    <submittedName>
        <fullName evidence="2">Uncharacterized protein</fullName>
    </submittedName>
</protein>
<comment type="caution">
    <text evidence="2">The sequence shown here is derived from an EMBL/GenBank/DDBJ whole genome shotgun (WGS) entry which is preliminary data.</text>
</comment>
<reference evidence="2" key="1">
    <citation type="submission" date="2020-07" db="EMBL/GenBank/DDBJ databases">
        <title>Comparative genomics analyses of Lactobacillus crispatus isolated from different ecological niches.</title>
        <authorList>
            <person name="Mancino W."/>
            <person name="Mancabelli L."/>
            <person name="Lugli G.A."/>
            <person name="Milani C."/>
            <person name="Viappiani A."/>
            <person name="Anzalone R."/>
            <person name="Longhi G."/>
            <person name="Ventura M."/>
            <person name="Turroni F."/>
        </authorList>
    </citation>
    <scope>NUCLEOTIDE SEQUENCE</scope>
    <source>
        <strain evidence="2">LB65</strain>
    </source>
</reference>
<name>A0AAW4DS84_9LACO</name>
<dbReference type="EMBL" id="JACCPP010000026">
    <property type="protein sequence ID" value="MBI1708688.1"/>
    <property type="molecule type" value="Genomic_DNA"/>
</dbReference>
<proteinExistence type="predicted"/>
<dbReference type="Proteomes" id="UP001194414">
    <property type="component" value="Unassembled WGS sequence"/>
</dbReference>
<evidence type="ECO:0000256" key="1">
    <source>
        <dbReference type="SAM" id="Phobius"/>
    </source>
</evidence>
<keyword evidence="1" id="KW-0812">Transmembrane</keyword>
<evidence type="ECO:0000313" key="3">
    <source>
        <dbReference type="Proteomes" id="UP001194414"/>
    </source>
</evidence>
<keyword evidence="1" id="KW-0472">Membrane</keyword>
<dbReference type="RefSeq" id="WP_005725642.1">
    <property type="nucleotide sequence ID" value="NZ_CP047142.1"/>
</dbReference>
<keyword evidence="1" id="KW-1133">Transmembrane helix</keyword>
<accession>A0AAW4DS84</accession>
<organism evidence="2 3">
    <name type="scientific">Lactobacillus crispatus</name>
    <dbReference type="NCBI Taxonomy" id="47770"/>
    <lineage>
        <taxon>Bacteria</taxon>
        <taxon>Bacillati</taxon>
        <taxon>Bacillota</taxon>
        <taxon>Bacilli</taxon>
        <taxon>Lactobacillales</taxon>
        <taxon>Lactobacillaceae</taxon>
        <taxon>Lactobacillus</taxon>
    </lineage>
</organism>
<evidence type="ECO:0000313" key="2">
    <source>
        <dbReference type="EMBL" id="MBI1708688.1"/>
    </source>
</evidence>
<feature type="transmembrane region" description="Helical" evidence="1">
    <location>
        <begin position="6"/>
        <end position="24"/>
    </location>
</feature>
<gene>
    <name evidence="2" type="ORF">HYQ56_1676</name>
</gene>
<dbReference type="AlphaFoldDB" id="A0AAW4DS84"/>